<dbReference type="Proteomes" id="UP001279734">
    <property type="component" value="Unassembled WGS sequence"/>
</dbReference>
<sequence length="88" mass="9761">MPKQIPGAASLTYLVSSTLFISTTKWGRNVLSVIIYNLDDGTCGVGVTVNDPSQIQDKFKLTKKQRGQRQADEDAGKQRWEETVCTVQ</sequence>
<gene>
    <name evidence="2" type="ORF">Nepgr_032977</name>
</gene>
<dbReference type="AlphaFoldDB" id="A0AAD3TL27"/>
<evidence type="ECO:0000256" key="1">
    <source>
        <dbReference type="SAM" id="MobiDB-lite"/>
    </source>
</evidence>
<organism evidence="2 3">
    <name type="scientific">Nepenthes gracilis</name>
    <name type="common">Slender pitcher plant</name>
    <dbReference type="NCBI Taxonomy" id="150966"/>
    <lineage>
        <taxon>Eukaryota</taxon>
        <taxon>Viridiplantae</taxon>
        <taxon>Streptophyta</taxon>
        <taxon>Embryophyta</taxon>
        <taxon>Tracheophyta</taxon>
        <taxon>Spermatophyta</taxon>
        <taxon>Magnoliopsida</taxon>
        <taxon>eudicotyledons</taxon>
        <taxon>Gunneridae</taxon>
        <taxon>Pentapetalae</taxon>
        <taxon>Caryophyllales</taxon>
        <taxon>Nepenthaceae</taxon>
        <taxon>Nepenthes</taxon>
    </lineage>
</organism>
<feature type="compositionally biased region" description="Basic and acidic residues" evidence="1">
    <location>
        <begin position="69"/>
        <end position="82"/>
    </location>
</feature>
<reference evidence="2" key="1">
    <citation type="submission" date="2023-05" db="EMBL/GenBank/DDBJ databases">
        <title>Nepenthes gracilis genome sequencing.</title>
        <authorList>
            <person name="Fukushima K."/>
        </authorList>
    </citation>
    <scope>NUCLEOTIDE SEQUENCE</scope>
    <source>
        <strain evidence="2">SING2019-196</strain>
    </source>
</reference>
<protein>
    <submittedName>
        <fullName evidence="2">Uncharacterized protein</fullName>
    </submittedName>
</protein>
<proteinExistence type="predicted"/>
<name>A0AAD3TL27_NEPGR</name>
<keyword evidence="3" id="KW-1185">Reference proteome</keyword>
<dbReference type="EMBL" id="BSYO01000039">
    <property type="protein sequence ID" value="GMH31134.1"/>
    <property type="molecule type" value="Genomic_DNA"/>
</dbReference>
<evidence type="ECO:0000313" key="2">
    <source>
        <dbReference type="EMBL" id="GMH31134.1"/>
    </source>
</evidence>
<accession>A0AAD3TL27</accession>
<feature type="region of interest" description="Disordered" evidence="1">
    <location>
        <begin position="60"/>
        <end position="88"/>
    </location>
</feature>
<evidence type="ECO:0000313" key="3">
    <source>
        <dbReference type="Proteomes" id="UP001279734"/>
    </source>
</evidence>
<comment type="caution">
    <text evidence="2">The sequence shown here is derived from an EMBL/GenBank/DDBJ whole genome shotgun (WGS) entry which is preliminary data.</text>
</comment>